<evidence type="ECO:0000313" key="1">
    <source>
        <dbReference type="EMBL" id="MBP0112857.1"/>
    </source>
</evidence>
<protein>
    <submittedName>
        <fullName evidence="1">Uncharacterized protein</fullName>
    </submittedName>
</protein>
<reference evidence="1 2" key="1">
    <citation type="submission" date="2021-03" db="EMBL/GenBank/DDBJ databases">
        <title>Genome Sequence of Bradyrhizobium vignae strain ISRA400.</title>
        <authorList>
            <person name="Tisa L.S."/>
            <person name="Svistoonoff S."/>
            <person name="Hocher V."/>
            <person name="Fall S."/>
            <person name="Zaiya A."/>
            <person name="Naing D."/>
            <person name="Niang N."/>
            <person name="Diouf A."/>
            <person name="Dasylva M.C."/>
            <person name="Toure O."/>
            <person name="Gueye M."/>
            <person name="Gully D."/>
            <person name="Tisseyre P."/>
            <person name="Simpson S."/>
            <person name="Morris K."/>
            <person name="Thomas W.K."/>
        </authorList>
    </citation>
    <scope>NUCLEOTIDE SEQUENCE [LARGE SCALE GENOMIC DNA]</scope>
    <source>
        <strain evidence="1 2">ISRA400</strain>
    </source>
</reference>
<name>A0ABS3ZXH9_9BRAD</name>
<dbReference type="EMBL" id="JAGIKT010000038">
    <property type="protein sequence ID" value="MBP0112857.1"/>
    <property type="molecule type" value="Genomic_DNA"/>
</dbReference>
<evidence type="ECO:0000313" key="2">
    <source>
        <dbReference type="Proteomes" id="UP000669317"/>
    </source>
</evidence>
<gene>
    <name evidence="1" type="ORF">JWS04_17565</name>
</gene>
<dbReference type="RefSeq" id="WP_209295439.1">
    <property type="nucleotide sequence ID" value="NZ_JAGIKT010000038.1"/>
</dbReference>
<dbReference type="Proteomes" id="UP000669317">
    <property type="component" value="Unassembled WGS sequence"/>
</dbReference>
<sequence length="113" mass="12409">MPPSRHLQQLTNGTVSGERTTGGYDLFDFAPTDYPDFTLPGDYEGTSGGAVWRIYLKLEGESRKIAAIRLWNMPFYQMKKDRGGHALTCHGMGGVYGALLNAILAQWPEEAAG</sequence>
<keyword evidence="2" id="KW-1185">Reference proteome</keyword>
<proteinExistence type="predicted"/>
<comment type="caution">
    <text evidence="1">The sequence shown here is derived from an EMBL/GenBank/DDBJ whole genome shotgun (WGS) entry which is preliminary data.</text>
</comment>
<accession>A0ABS3ZXH9</accession>
<organism evidence="1 2">
    <name type="scientific">Bradyrhizobium vignae</name>
    <dbReference type="NCBI Taxonomy" id="1549949"/>
    <lineage>
        <taxon>Bacteria</taxon>
        <taxon>Pseudomonadati</taxon>
        <taxon>Pseudomonadota</taxon>
        <taxon>Alphaproteobacteria</taxon>
        <taxon>Hyphomicrobiales</taxon>
        <taxon>Nitrobacteraceae</taxon>
        <taxon>Bradyrhizobium</taxon>
    </lineage>
</organism>